<comment type="caution">
    <text evidence="1">The sequence shown here is derived from an EMBL/GenBank/DDBJ whole genome shotgun (WGS) entry which is preliminary data.</text>
</comment>
<protein>
    <submittedName>
        <fullName evidence="1">10193_t:CDS:1</fullName>
    </submittedName>
</protein>
<dbReference type="EMBL" id="CAJVPK010000377">
    <property type="protein sequence ID" value="CAG8501868.1"/>
    <property type="molecule type" value="Genomic_DNA"/>
</dbReference>
<organism evidence="1 2">
    <name type="scientific">Diversispora eburnea</name>
    <dbReference type="NCBI Taxonomy" id="1213867"/>
    <lineage>
        <taxon>Eukaryota</taxon>
        <taxon>Fungi</taxon>
        <taxon>Fungi incertae sedis</taxon>
        <taxon>Mucoromycota</taxon>
        <taxon>Glomeromycotina</taxon>
        <taxon>Glomeromycetes</taxon>
        <taxon>Diversisporales</taxon>
        <taxon>Diversisporaceae</taxon>
        <taxon>Diversispora</taxon>
    </lineage>
</organism>
<evidence type="ECO:0000313" key="1">
    <source>
        <dbReference type="EMBL" id="CAG8501868.1"/>
    </source>
</evidence>
<name>A0A9N8ZNV3_9GLOM</name>
<dbReference type="OrthoDB" id="10251234at2759"/>
<evidence type="ECO:0000313" key="2">
    <source>
        <dbReference type="Proteomes" id="UP000789706"/>
    </source>
</evidence>
<keyword evidence="2" id="KW-1185">Reference proteome</keyword>
<sequence>MSGTKKSCTIGSTWCLDTTMMIMYRNISPVLSESTSDDTVNEEKWPEKFYV</sequence>
<accession>A0A9N8ZNV3</accession>
<gene>
    <name evidence="1" type="ORF">DEBURN_LOCUS4719</name>
</gene>
<dbReference type="Proteomes" id="UP000789706">
    <property type="component" value="Unassembled WGS sequence"/>
</dbReference>
<proteinExistence type="predicted"/>
<dbReference type="AlphaFoldDB" id="A0A9N8ZNV3"/>
<reference evidence="1" key="1">
    <citation type="submission" date="2021-06" db="EMBL/GenBank/DDBJ databases">
        <authorList>
            <person name="Kallberg Y."/>
            <person name="Tangrot J."/>
            <person name="Rosling A."/>
        </authorList>
    </citation>
    <scope>NUCLEOTIDE SEQUENCE</scope>
    <source>
        <strain evidence="1">AZ414A</strain>
    </source>
</reference>